<evidence type="ECO:0000256" key="1">
    <source>
        <dbReference type="SAM" id="MobiDB-lite"/>
    </source>
</evidence>
<evidence type="ECO:0008006" key="4">
    <source>
        <dbReference type="Google" id="ProtNLM"/>
    </source>
</evidence>
<organism evidence="2 3">
    <name type="scientific">Bradyrhizobium canariense</name>
    <dbReference type="NCBI Taxonomy" id="255045"/>
    <lineage>
        <taxon>Bacteria</taxon>
        <taxon>Pseudomonadati</taxon>
        <taxon>Pseudomonadota</taxon>
        <taxon>Alphaproteobacteria</taxon>
        <taxon>Hyphomicrobiales</taxon>
        <taxon>Nitrobacteraceae</taxon>
        <taxon>Bradyrhizobium</taxon>
    </lineage>
</organism>
<dbReference type="EMBL" id="NAFK01000150">
    <property type="protein sequence ID" value="OSJ31070.1"/>
    <property type="molecule type" value="Genomic_DNA"/>
</dbReference>
<name>A0ABX3X720_9BRAD</name>
<sequence length="188" mass="21115">MARRPPSPKVKAHTVLKHGESARPGRKLSQDAAKTGLGIQELKSLYSSVLTLKPLEKFHFPDGREEQVPADFPDDPLRDAMAKAFAHFKLDPEDPGSWKALVSYFSYIFFWQPPRQRSGAKAKWTSNRERELYEAVSTLPGLSDVQAAMKLANDKRSPFYVRGTSPSDGVRGLRSRIGKVRKKFDGTE</sequence>
<accession>A0ABX3X720</accession>
<keyword evidence="3" id="KW-1185">Reference proteome</keyword>
<gene>
    <name evidence="2" type="ORF">BST63_10515</name>
</gene>
<dbReference type="RefSeq" id="WP_085384052.1">
    <property type="nucleotide sequence ID" value="NZ_NAFJ01000134.1"/>
</dbReference>
<protein>
    <recommendedName>
        <fullName evidence="4">ProQ/FINO family protein</fullName>
    </recommendedName>
</protein>
<evidence type="ECO:0000313" key="2">
    <source>
        <dbReference type="EMBL" id="OSJ31070.1"/>
    </source>
</evidence>
<reference evidence="2 3" key="1">
    <citation type="submission" date="2017-03" db="EMBL/GenBank/DDBJ databases">
        <title>Whole genome sequences of fourteen strains of Bradyrhizobium canariense and one strain of Bradyrhizobium japonicum isolated from Lupinus (Papilionoideae: Genisteae) species in Algeria.</title>
        <authorList>
            <person name="Crovadore J."/>
            <person name="Chekireb D."/>
            <person name="Brachmann A."/>
            <person name="Chablais R."/>
            <person name="Cochard B."/>
            <person name="Lefort F."/>
        </authorList>
    </citation>
    <scope>NUCLEOTIDE SEQUENCE [LARGE SCALE GENOMIC DNA]</scope>
    <source>
        <strain evidence="2 3">UBMAN05</strain>
    </source>
</reference>
<evidence type="ECO:0000313" key="3">
    <source>
        <dbReference type="Proteomes" id="UP000193884"/>
    </source>
</evidence>
<feature type="region of interest" description="Disordered" evidence="1">
    <location>
        <begin position="1"/>
        <end position="32"/>
    </location>
</feature>
<comment type="caution">
    <text evidence="2">The sequence shown here is derived from an EMBL/GenBank/DDBJ whole genome shotgun (WGS) entry which is preliminary data.</text>
</comment>
<proteinExistence type="predicted"/>
<dbReference type="Proteomes" id="UP000193884">
    <property type="component" value="Unassembled WGS sequence"/>
</dbReference>